<protein>
    <recommendedName>
        <fullName evidence="2">Hypervirulence associated protein TUDOR domain-containing protein</fullName>
    </recommendedName>
</protein>
<dbReference type="InParanoid" id="Q4WY77"/>
<dbReference type="KEGG" id="afm:AFUA_3G12070"/>
<dbReference type="Pfam" id="PF11160">
    <property type="entry name" value="Hva1_TUDOR"/>
    <property type="match status" value="1"/>
</dbReference>
<dbReference type="EMBL" id="AAHF01000002">
    <property type="protein sequence ID" value="EAL92376.1"/>
    <property type="molecule type" value="Genomic_DNA"/>
</dbReference>
<feature type="region of interest" description="Disordered" evidence="1">
    <location>
        <begin position="1"/>
        <end position="23"/>
    </location>
</feature>
<dbReference type="InterPro" id="IPR021331">
    <property type="entry name" value="Hva1_TUDOR"/>
</dbReference>
<proteinExistence type="predicted"/>
<feature type="compositionally biased region" description="Basic and acidic residues" evidence="1">
    <location>
        <begin position="1"/>
        <end position="11"/>
    </location>
</feature>
<evidence type="ECO:0000259" key="2">
    <source>
        <dbReference type="Pfam" id="PF11160"/>
    </source>
</evidence>
<evidence type="ECO:0000313" key="3">
    <source>
        <dbReference type="EMBL" id="EAL92376.1"/>
    </source>
</evidence>
<dbReference type="HOGENOM" id="CLU_2037543_0_0_1"/>
<dbReference type="Proteomes" id="UP000002530">
    <property type="component" value="Unassembled WGS sequence"/>
</dbReference>
<reference evidence="3 4" key="1">
    <citation type="journal article" date="2005" name="Nature">
        <title>Genomic sequence of the pathogenic and allergenic filamentous fungus Aspergillus fumigatus.</title>
        <authorList>
            <person name="Nierman W.C."/>
            <person name="Pain A."/>
            <person name="Anderson M.J."/>
            <person name="Wortman J.R."/>
            <person name="Kim H.S."/>
            <person name="Arroyo J."/>
            <person name="Berriman M."/>
            <person name="Abe K."/>
            <person name="Archer D.B."/>
            <person name="Bermejo C."/>
            <person name="Bennett J."/>
            <person name="Bowyer P."/>
            <person name="Chen D."/>
            <person name="Collins M."/>
            <person name="Coulsen R."/>
            <person name="Davies R."/>
            <person name="Dyer P.S."/>
            <person name="Farman M."/>
            <person name="Fedorova N."/>
            <person name="Fedorova N."/>
            <person name="Feldblyum T.V."/>
            <person name="Fischer R."/>
            <person name="Fosker N."/>
            <person name="Fraser A."/>
            <person name="Garcia J.L."/>
            <person name="Garcia M.J."/>
            <person name="Goble A."/>
            <person name="Goldman G.H."/>
            <person name="Gomi K."/>
            <person name="Griffith-Jones S."/>
            <person name="Gwilliam R."/>
            <person name="Haas B."/>
            <person name="Haas H."/>
            <person name="Harris D."/>
            <person name="Horiuchi H."/>
            <person name="Huang J."/>
            <person name="Humphray S."/>
            <person name="Jimenez J."/>
            <person name="Keller N."/>
            <person name="Khouri H."/>
            <person name="Kitamoto K."/>
            <person name="Kobayashi T."/>
            <person name="Konzack S."/>
            <person name="Kulkarni R."/>
            <person name="Kumagai T."/>
            <person name="Lafon A."/>
            <person name="Latge J.P."/>
            <person name="Li W."/>
            <person name="Lord A."/>
            <person name="Lu C."/>
            <person name="Majoros W.H."/>
            <person name="May G.S."/>
            <person name="Miller B.L."/>
            <person name="Mohamoud Y."/>
            <person name="Molina M."/>
            <person name="Monod M."/>
            <person name="Mouyna I."/>
            <person name="Mulligan S."/>
            <person name="Murphy L."/>
            <person name="O'Neil S."/>
            <person name="Paulsen I."/>
            <person name="Penalva M.A."/>
            <person name="Pertea M."/>
            <person name="Price C."/>
            <person name="Pritchard B.L."/>
            <person name="Quail M.A."/>
            <person name="Rabbinowitsch E."/>
            <person name="Rawlins N."/>
            <person name="Rajandream M.A."/>
            <person name="Reichard U."/>
            <person name="Renauld H."/>
            <person name="Robson G.D."/>
            <person name="Rodriguez de Cordoba S."/>
            <person name="Rodriguez-Pena J.M."/>
            <person name="Ronning C.M."/>
            <person name="Rutter S."/>
            <person name="Salzberg S.L."/>
            <person name="Sanchez M."/>
            <person name="Sanchez-Ferrero J.C."/>
            <person name="Saunders D."/>
            <person name="Seeger K."/>
            <person name="Squares R."/>
            <person name="Squares S."/>
            <person name="Takeuchi M."/>
            <person name="Tekaia F."/>
            <person name="Turner G."/>
            <person name="Vazquez de Aldana C.R."/>
            <person name="Weidman J."/>
            <person name="White O."/>
            <person name="Woodward J."/>
            <person name="Yu J.H."/>
            <person name="Fraser C."/>
            <person name="Galagan J.E."/>
            <person name="Asai K."/>
            <person name="Machida M."/>
            <person name="Hall N."/>
            <person name="Barrell B."/>
            <person name="Denning D.W."/>
        </authorList>
    </citation>
    <scope>NUCLEOTIDE SEQUENCE [LARGE SCALE GENOMIC DNA]</scope>
    <source>
        <strain evidence="3 4">Af293</strain>
    </source>
</reference>
<feature type="domain" description="Hypervirulence associated protein TUDOR" evidence="2">
    <location>
        <begin position="7"/>
        <end position="55"/>
    </location>
</feature>
<dbReference type="RefSeq" id="XP_754414.1">
    <property type="nucleotide sequence ID" value="XM_749321.1"/>
</dbReference>
<name>Q4WY77_ASPFU</name>
<accession>Q4WY77</accession>
<comment type="caution">
    <text evidence="3">The sequence shown here is derived from an EMBL/GenBank/DDBJ whole genome shotgun (WGS) entry which is preliminary data.</text>
</comment>
<organism evidence="3 4">
    <name type="scientific">Aspergillus fumigatus (strain ATCC MYA-4609 / CBS 101355 / FGSC A1100 / Af293)</name>
    <name type="common">Neosartorya fumigata</name>
    <dbReference type="NCBI Taxonomy" id="330879"/>
    <lineage>
        <taxon>Eukaryota</taxon>
        <taxon>Fungi</taxon>
        <taxon>Dikarya</taxon>
        <taxon>Ascomycota</taxon>
        <taxon>Pezizomycotina</taxon>
        <taxon>Eurotiomycetes</taxon>
        <taxon>Eurotiomycetidae</taxon>
        <taxon>Eurotiales</taxon>
        <taxon>Aspergillaceae</taxon>
        <taxon>Aspergillus</taxon>
        <taxon>Aspergillus subgen. Fumigati</taxon>
    </lineage>
</organism>
<dbReference type="VEuPathDB" id="FungiDB:Afu3g12070"/>
<dbReference type="AlphaFoldDB" id="Q4WY77"/>
<sequence>MPDYRKGEKVRYKPVGGPESKTSEAVGIIREVATEPTQMTGRNVAASDEEPRYTVSYYFIQCVAGGANWGGERLRMLVRISNRLSKSPISWALKSRIVAGRGWLDRRGRGERAMVCFWSMK</sequence>
<evidence type="ECO:0000256" key="1">
    <source>
        <dbReference type="SAM" id="MobiDB-lite"/>
    </source>
</evidence>
<keyword evidence="4" id="KW-1185">Reference proteome</keyword>
<evidence type="ECO:0000313" key="4">
    <source>
        <dbReference type="Proteomes" id="UP000002530"/>
    </source>
</evidence>
<gene>
    <name evidence="3" type="ORF">AFUA_3G12070</name>
</gene>
<dbReference type="GeneID" id="3512401"/>
<dbReference type="OrthoDB" id="10052172at2759"/>